<accession>A0ABV6CPE9</accession>
<dbReference type="EMBL" id="JBHLWQ010000211">
    <property type="protein sequence ID" value="MFC0202618.1"/>
    <property type="molecule type" value="Genomic_DNA"/>
</dbReference>
<dbReference type="Pfam" id="PF00583">
    <property type="entry name" value="Acetyltransf_1"/>
    <property type="match status" value="1"/>
</dbReference>
<protein>
    <submittedName>
        <fullName evidence="2">GNAT family N-acetyltransferase</fullName>
        <ecNumber evidence="2">2.3.-.-</ecNumber>
    </submittedName>
</protein>
<feature type="non-terminal residue" evidence="2">
    <location>
        <position position="1"/>
    </location>
</feature>
<dbReference type="Proteomes" id="UP001589795">
    <property type="component" value="Unassembled WGS sequence"/>
</dbReference>
<name>A0ABV6CPE9_9RHOB</name>
<organism evidence="2 3">
    <name type="scientific">Paracoccus rhizosphaerae</name>
    <dbReference type="NCBI Taxonomy" id="1133347"/>
    <lineage>
        <taxon>Bacteria</taxon>
        <taxon>Pseudomonadati</taxon>
        <taxon>Pseudomonadota</taxon>
        <taxon>Alphaproteobacteria</taxon>
        <taxon>Rhodobacterales</taxon>
        <taxon>Paracoccaceae</taxon>
        <taxon>Paracoccus</taxon>
    </lineage>
</organism>
<dbReference type="RefSeq" id="WP_378927374.1">
    <property type="nucleotide sequence ID" value="NZ_JBHLWQ010000211.1"/>
</dbReference>
<reference evidence="2 3" key="1">
    <citation type="submission" date="2024-09" db="EMBL/GenBank/DDBJ databases">
        <authorList>
            <person name="Sun Q."/>
            <person name="Mori K."/>
        </authorList>
    </citation>
    <scope>NUCLEOTIDE SEQUENCE [LARGE SCALE GENOMIC DNA]</scope>
    <source>
        <strain evidence="2 3">CCM 7904</strain>
    </source>
</reference>
<gene>
    <name evidence="2" type="ORF">ACFFIZ_20485</name>
</gene>
<dbReference type="SUPFAM" id="SSF55729">
    <property type="entry name" value="Acyl-CoA N-acyltransferases (Nat)"/>
    <property type="match status" value="1"/>
</dbReference>
<dbReference type="InterPro" id="IPR016181">
    <property type="entry name" value="Acyl_CoA_acyltransferase"/>
</dbReference>
<keyword evidence="3" id="KW-1185">Reference proteome</keyword>
<proteinExistence type="predicted"/>
<evidence type="ECO:0000313" key="2">
    <source>
        <dbReference type="EMBL" id="MFC0202618.1"/>
    </source>
</evidence>
<dbReference type="InterPro" id="IPR000182">
    <property type="entry name" value="GNAT_dom"/>
</dbReference>
<sequence length="137" mass="15212">APMTGDYTALVASGSVWVLTVGDSLAGLIVLRTKPNHLLVSNVAVGKTYQGQGYGRQLLDHADALARQEGNSELHLYTNELTHENLKIYLWFGLEGIEACRGRRFPSRFHEKNSPAIGGLTLHRCCSLQLQQWKLPR</sequence>
<keyword evidence="2" id="KW-0012">Acyltransferase</keyword>
<dbReference type="GO" id="GO:0016746">
    <property type="term" value="F:acyltransferase activity"/>
    <property type="evidence" value="ECO:0007669"/>
    <property type="project" value="UniProtKB-KW"/>
</dbReference>
<dbReference type="Gene3D" id="3.40.630.30">
    <property type="match status" value="1"/>
</dbReference>
<evidence type="ECO:0000259" key="1">
    <source>
        <dbReference type="PROSITE" id="PS51186"/>
    </source>
</evidence>
<comment type="caution">
    <text evidence="2">The sequence shown here is derived from an EMBL/GenBank/DDBJ whole genome shotgun (WGS) entry which is preliminary data.</text>
</comment>
<dbReference type="PROSITE" id="PS51186">
    <property type="entry name" value="GNAT"/>
    <property type="match status" value="1"/>
</dbReference>
<dbReference type="EC" id="2.3.-.-" evidence="2"/>
<evidence type="ECO:0000313" key="3">
    <source>
        <dbReference type="Proteomes" id="UP001589795"/>
    </source>
</evidence>
<keyword evidence="2" id="KW-0808">Transferase</keyword>
<feature type="domain" description="N-acetyltransferase" evidence="1">
    <location>
        <begin position="1"/>
        <end position="115"/>
    </location>
</feature>
<dbReference type="CDD" id="cd04301">
    <property type="entry name" value="NAT_SF"/>
    <property type="match status" value="1"/>
</dbReference>